<gene>
    <name evidence="3" type="ORF">JCM17846_23140</name>
</gene>
<organism evidence="3 4">
    <name type="scientific">Iodidimonas nitroreducens</name>
    <dbReference type="NCBI Taxonomy" id="1236968"/>
    <lineage>
        <taxon>Bacteria</taxon>
        <taxon>Pseudomonadati</taxon>
        <taxon>Pseudomonadota</taxon>
        <taxon>Alphaproteobacteria</taxon>
        <taxon>Iodidimonadales</taxon>
        <taxon>Iodidimonadaceae</taxon>
        <taxon>Iodidimonas</taxon>
    </lineage>
</organism>
<sequence>MGVVGQIIPWNFPLLMMAWKIAPAIAMGNCVVMKPAEYTSLTALYFAELCREADCPMGW</sequence>
<evidence type="ECO:0000313" key="4">
    <source>
        <dbReference type="Proteomes" id="UP000324996"/>
    </source>
</evidence>
<evidence type="ECO:0000313" key="3">
    <source>
        <dbReference type="EMBL" id="GER04632.1"/>
    </source>
</evidence>
<dbReference type="AlphaFoldDB" id="A0A5A7N8F9"/>
<dbReference type="InterPro" id="IPR016162">
    <property type="entry name" value="Ald_DH_N"/>
</dbReference>
<name>A0A5A7N8F9_9PROT</name>
<dbReference type="EMBL" id="BKCN01000012">
    <property type="protein sequence ID" value="GER04632.1"/>
    <property type="molecule type" value="Genomic_DNA"/>
</dbReference>
<comment type="caution">
    <text evidence="3">The sequence shown here is derived from an EMBL/GenBank/DDBJ whole genome shotgun (WGS) entry which is preliminary data.</text>
</comment>
<dbReference type="Pfam" id="PF00171">
    <property type="entry name" value="Aldedh"/>
    <property type="match status" value="1"/>
</dbReference>
<dbReference type="Gene3D" id="3.40.605.10">
    <property type="entry name" value="Aldehyde Dehydrogenase, Chain A, domain 1"/>
    <property type="match status" value="1"/>
</dbReference>
<dbReference type="InterPro" id="IPR015590">
    <property type="entry name" value="Aldehyde_DH_dom"/>
</dbReference>
<proteinExistence type="predicted"/>
<dbReference type="Proteomes" id="UP000324996">
    <property type="component" value="Unassembled WGS sequence"/>
</dbReference>
<dbReference type="PANTHER" id="PTHR11699">
    <property type="entry name" value="ALDEHYDE DEHYDROGENASE-RELATED"/>
    <property type="match status" value="1"/>
</dbReference>
<feature type="domain" description="Aldehyde dehydrogenase" evidence="2">
    <location>
        <begin position="1"/>
        <end position="58"/>
    </location>
</feature>
<dbReference type="GO" id="GO:0016491">
    <property type="term" value="F:oxidoreductase activity"/>
    <property type="evidence" value="ECO:0007669"/>
    <property type="project" value="UniProtKB-KW"/>
</dbReference>
<accession>A0A5A7N8F9</accession>
<evidence type="ECO:0000256" key="1">
    <source>
        <dbReference type="ARBA" id="ARBA00023002"/>
    </source>
</evidence>
<keyword evidence="1" id="KW-0560">Oxidoreductase</keyword>
<dbReference type="SUPFAM" id="SSF53720">
    <property type="entry name" value="ALDH-like"/>
    <property type="match status" value="1"/>
</dbReference>
<keyword evidence="4" id="KW-1185">Reference proteome</keyword>
<dbReference type="InterPro" id="IPR016161">
    <property type="entry name" value="Ald_DH/histidinol_DH"/>
</dbReference>
<reference evidence="3 4" key="1">
    <citation type="submission" date="2019-09" db="EMBL/GenBank/DDBJ databases">
        <title>NBRP : Genome information of microbial organism related human and environment.</title>
        <authorList>
            <person name="Hattori M."/>
            <person name="Oshima K."/>
            <person name="Inaba H."/>
            <person name="Suda W."/>
            <person name="Sakamoto M."/>
            <person name="Iino T."/>
            <person name="Kitahara M."/>
            <person name="Oshida Y."/>
            <person name="Iida T."/>
            <person name="Kudo T."/>
            <person name="Itoh T."/>
            <person name="Ohkuma M."/>
        </authorList>
    </citation>
    <scope>NUCLEOTIDE SEQUENCE [LARGE SCALE GENOMIC DNA]</scope>
    <source>
        <strain evidence="3 4">Q-1</strain>
    </source>
</reference>
<protein>
    <recommendedName>
        <fullName evidence="2">Aldehyde dehydrogenase domain-containing protein</fullName>
    </recommendedName>
</protein>
<evidence type="ECO:0000259" key="2">
    <source>
        <dbReference type="Pfam" id="PF00171"/>
    </source>
</evidence>